<dbReference type="InterPro" id="IPR008183">
    <property type="entry name" value="Aldose_1/G6P_1-epimerase"/>
</dbReference>
<organism evidence="1 2">
    <name type="scientific">Phenylobacterium deserti</name>
    <dbReference type="NCBI Taxonomy" id="1914756"/>
    <lineage>
        <taxon>Bacteria</taxon>
        <taxon>Pseudomonadati</taxon>
        <taxon>Pseudomonadota</taxon>
        <taxon>Alphaproteobacteria</taxon>
        <taxon>Caulobacterales</taxon>
        <taxon>Caulobacteraceae</taxon>
        <taxon>Phenylobacterium</taxon>
    </lineage>
</organism>
<dbReference type="Proteomes" id="UP000249725">
    <property type="component" value="Unassembled WGS sequence"/>
</dbReference>
<evidence type="ECO:0000313" key="2">
    <source>
        <dbReference type="Proteomes" id="UP000249725"/>
    </source>
</evidence>
<dbReference type="EMBL" id="QFYR01000001">
    <property type="protein sequence ID" value="RAK56669.1"/>
    <property type="molecule type" value="Genomic_DNA"/>
</dbReference>
<dbReference type="InterPro" id="IPR011013">
    <property type="entry name" value="Gal_mutarotase_sf_dom"/>
</dbReference>
<sequence length="293" mass="32202">MSEQIIRIATAELSAEINPLGAELWALADGEGRALMWNGDAAWWPGRAPLLFPVVGGLVDGRYRLDGQTFELPRHGFARRKTFEVVEHGPTVATFRLTDDAETRAVYPFAFALTVRFEVSGARLTQTVEIANRDERPMPASLGFHPAFLWPLPYGAGREAHRIVFEKNEPAPVRGLGSDGQIAREPFPTPVEGDVMRLHDGLFEHDTVVFDVLESRSLRYGAERGPQLEIGFEGLPHLGVWTKPGAPYICIEPWCGFADESGFAGDLREKPGVFDVTPGSSKTFAMSIALTNA</sequence>
<dbReference type="Gene3D" id="2.70.98.10">
    <property type="match status" value="1"/>
</dbReference>
<accession>A0A328AQ19</accession>
<reference evidence="2" key="1">
    <citation type="submission" date="2018-05" db="EMBL/GenBank/DDBJ databases">
        <authorList>
            <person name="Li X."/>
        </authorList>
    </citation>
    <scope>NUCLEOTIDE SEQUENCE [LARGE SCALE GENOMIC DNA]</scope>
    <source>
        <strain evidence="2">YIM 73061</strain>
    </source>
</reference>
<proteinExistence type="predicted"/>
<dbReference type="CDD" id="cd09024">
    <property type="entry name" value="Aldose_epim_lacX"/>
    <property type="match status" value="1"/>
</dbReference>
<dbReference type="Pfam" id="PF01263">
    <property type="entry name" value="Aldose_epim"/>
    <property type="match status" value="1"/>
</dbReference>
<dbReference type="OrthoDB" id="9796517at2"/>
<dbReference type="InterPro" id="IPR037481">
    <property type="entry name" value="LacX"/>
</dbReference>
<gene>
    <name evidence="1" type="ORF">DJ018_01430</name>
</gene>
<dbReference type="GO" id="GO:0016853">
    <property type="term" value="F:isomerase activity"/>
    <property type="evidence" value="ECO:0007669"/>
    <property type="project" value="InterPro"/>
</dbReference>
<dbReference type="AlphaFoldDB" id="A0A328AQ19"/>
<dbReference type="SUPFAM" id="SSF74650">
    <property type="entry name" value="Galactose mutarotase-like"/>
    <property type="match status" value="1"/>
</dbReference>
<comment type="caution">
    <text evidence="1">The sequence shown here is derived from an EMBL/GenBank/DDBJ whole genome shotgun (WGS) entry which is preliminary data.</text>
</comment>
<dbReference type="InterPro" id="IPR014718">
    <property type="entry name" value="GH-type_carb-bd"/>
</dbReference>
<name>A0A328AQ19_9CAUL</name>
<dbReference type="RefSeq" id="WP_111513020.1">
    <property type="nucleotide sequence ID" value="NZ_QFYR01000001.1"/>
</dbReference>
<protein>
    <submittedName>
        <fullName evidence="1">Aldose 1-epimerase family protein</fullName>
    </submittedName>
</protein>
<keyword evidence="2" id="KW-1185">Reference proteome</keyword>
<dbReference type="GO" id="GO:0005975">
    <property type="term" value="P:carbohydrate metabolic process"/>
    <property type="evidence" value="ECO:0007669"/>
    <property type="project" value="InterPro"/>
</dbReference>
<evidence type="ECO:0000313" key="1">
    <source>
        <dbReference type="EMBL" id="RAK56669.1"/>
    </source>
</evidence>
<dbReference type="GO" id="GO:0030246">
    <property type="term" value="F:carbohydrate binding"/>
    <property type="evidence" value="ECO:0007669"/>
    <property type="project" value="InterPro"/>
</dbReference>